<dbReference type="InterPro" id="IPR000463">
    <property type="entry name" value="Fatty_acid-bd"/>
</dbReference>
<sequence length="130" mass="14205">MPTNFAGKWTSCKSENWDKFLGKFGVPLEKLPADIKVTEEITQSGNKITIKTTNNKDDKVKEVTINVGSNFKDTLMSGVELEFTTAWQGDKLVLTGTDGKGSAVREMDGAHMKVSLTHEGTTATTTYDKA</sequence>
<dbReference type="EnsemblMetazoa" id="XM_038219901.1">
    <property type="protein sequence ID" value="XP_038075829.1"/>
    <property type="gene ID" value="LOC119743482"/>
</dbReference>
<reference evidence="2" key="1">
    <citation type="submission" date="2022-11" db="UniProtKB">
        <authorList>
            <consortium name="EnsemblMetazoa"/>
        </authorList>
    </citation>
    <scope>IDENTIFICATION</scope>
</reference>
<dbReference type="CDD" id="cd00742">
    <property type="entry name" value="FABP"/>
    <property type="match status" value="1"/>
</dbReference>
<comment type="similarity">
    <text evidence="1">Belongs to the calycin superfamily. Fatty-acid binding protein (FABP) family.</text>
</comment>
<dbReference type="PRINTS" id="PR00178">
    <property type="entry name" value="FATTYACIDBP"/>
</dbReference>
<dbReference type="RefSeq" id="XP_038075829.1">
    <property type="nucleotide sequence ID" value="XM_038219901.1"/>
</dbReference>
<dbReference type="InterPro" id="IPR031259">
    <property type="entry name" value="ILBP"/>
</dbReference>
<organism evidence="2 3">
    <name type="scientific">Patiria miniata</name>
    <name type="common">Bat star</name>
    <name type="synonym">Asterina miniata</name>
    <dbReference type="NCBI Taxonomy" id="46514"/>
    <lineage>
        <taxon>Eukaryota</taxon>
        <taxon>Metazoa</taxon>
        <taxon>Echinodermata</taxon>
        <taxon>Eleutherozoa</taxon>
        <taxon>Asterozoa</taxon>
        <taxon>Asteroidea</taxon>
        <taxon>Valvatacea</taxon>
        <taxon>Valvatida</taxon>
        <taxon>Asterinidae</taxon>
        <taxon>Patiria</taxon>
    </lineage>
</organism>
<dbReference type="SUPFAM" id="SSF50814">
    <property type="entry name" value="Lipocalins"/>
    <property type="match status" value="1"/>
</dbReference>
<dbReference type="PANTHER" id="PTHR11955">
    <property type="entry name" value="FATTY ACID BINDING PROTEIN"/>
    <property type="match status" value="1"/>
</dbReference>
<dbReference type="GO" id="GO:0008289">
    <property type="term" value="F:lipid binding"/>
    <property type="evidence" value="ECO:0007669"/>
    <property type="project" value="InterPro"/>
</dbReference>
<dbReference type="Proteomes" id="UP000887568">
    <property type="component" value="Unplaced"/>
</dbReference>
<accession>A0A914BIA8</accession>
<evidence type="ECO:0000313" key="2">
    <source>
        <dbReference type="EnsemblMetazoa" id="XP_038075829.1"/>
    </source>
</evidence>
<dbReference type="Gene3D" id="2.40.128.20">
    <property type="match status" value="1"/>
</dbReference>
<proteinExistence type="inferred from homology"/>
<dbReference type="AlphaFoldDB" id="A0A914BIA8"/>
<dbReference type="OrthoDB" id="354351at2759"/>
<protein>
    <submittedName>
        <fullName evidence="2">Uncharacterized protein</fullName>
    </submittedName>
</protein>
<dbReference type="InterPro" id="IPR012674">
    <property type="entry name" value="Calycin"/>
</dbReference>
<name>A0A914BIA8_PATMI</name>
<dbReference type="GeneID" id="119743482"/>
<evidence type="ECO:0000256" key="1">
    <source>
        <dbReference type="ARBA" id="ARBA00008390"/>
    </source>
</evidence>
<keyword evidence="3" id="KW-1185">Reference proteome</keyword>
<dbReference type="OMA" id="SCKSENW"/>
<evidence type="ECO:0000313" key="3">
    <source>
        <dbReference type="Proteomes" id="UP000887568"/>
    </source>
</evidence>